<dbReference type="GeneID" id="27669370"/>
<feature type="transmembrane region" description="Helical" evidence="6">
    <location>
        <begin position="322"/>
        <end position="340"/>
    </location>
</feature>
<evidence type="ECO:0000256" key="4">
    <source>
        <dbReference type="ARBA" id="ARBA00023136"/>
    </source>
</evidence>
<feature type="transmembrane region" description="Helical" evidence="6">
    <location>
        <begin position="24"/>
        <end position="40"/>
    </location>
</feature>
<keyword evidence="4 6" id="KW-0472">Membrane</keyword>
<protein>
    <recommendedName>
        <fullName evidence="7">Inositolphosphotransferase Aur1/Ipt1 domain-containing protein</fullName>
    </recommendedName>
</protein>
<feature type="transmembrane region" description="Helical" evidence="6">
    <location>
        <begin position="136"/>
        <end position="156"/>
    </location>
</feature>
<sequence length="474" mass="53953">MSGQHEDPHSNWRSKHIWKMPDEVESVLIVAILLIAMFTTRRKNYSIIKGDSTKSERFQYAPLQNQQPRSGPASLSLSNEPSQGDLPQSPSPTSSVHDNSTDGQADYPAKYRRILGLWTVRTPNSSRFANHFHSRVLVKFPFVVEILYWTISFFFYRLTGVMAQIQYGGTEVLWDVARGHGIAILELESRIFGLGGNTGKERFAEYRIQQWYLTGADGGDFRGLWLTILDRGYSLIHIPGTAGFIAFYYWYAPNFSRFAIVRRMMTLLNMCAFLIFLLYPTMPPRFLPSEFGFIDTINAEDARSVWMSGQFVNKLAAMPSMHFGYAFTIGCVFIYESGFLQQLFPGNKWRFVFDKEESESDVLADAPSEDDVPEGCTRLTPLLAAGQGKSVVSRSLFLFFGIFYPSWILLTIVATANHYFLDALVATVCVLVAFLCNRVLLNFYPLEDWCLWVARLEKPPPTTGWLRRKPSSPL</sequence>
<dbReference type="InterPro" id="IPR026841">
    <property type="entry name" value="Aur1/Ipt1"/>
</dbReference>
<evidence type="ECO:0000256" key="2">
    <source>
        <dbReference type="ARBA" id="ARBA00022692"/>
    </source>
</evidence>
<dbReference type="OrthoDB" id="2566866at2759"/>
<evidence type="ECO:0000256" key="1">
    <source>
        <dbReference type="ARBA" id="ARBA00004141"/>
    </source>
</evidence>
<feature type="domain" description="Inositolphosphotransferase Aur1/Ipt1" evidence="7">
    <location>
        <begin position="227"/>
        <end position="333"/>
    </location>
</feature>
<feature type="region of interest" description="Disordered" evidence="5">
    <location>
        <begin position="63"/>
        <end position="105"/>
    </location>
</feature>
<evidence type="ECO:0000256" key="5">
    <source>
        <dbReference type="SAM" id="MobiDB-lite"/>
    </source>
</evidence>
<reference evidence="8 9" key="2">
    <citation type="journal article" date="2015" name="Eukaryot. Cell">
        <title>Asexual propagation of a virulent clone complex in a human and feline outbreak of sporotrichosis.</title>
        <authorList>
            <person name="Teixeira Mde M."/>
            <person name="Rodrigues A.M."/>
            <person name="Tsui C.K."/>
            <person name="de Almeida L.G."/>
            <person name="Van Diepeningen A.D."/>
            <person name="van den Ende B.G."/>
            <person name="Fernandes G.F."/>
            <person name="Kano R."/>
            <person name="Hamelin R.C."/>
            <person name="Lopes-Bezerra L.M."/>
            <person name="Vasconcelos A.T."/>
            <person name="de Hoog S."/>
            <person name="de Camargo Z.P."/>
            <person name="Felipe M.S."/>
        </authorList>
    </citation>
    <scope>NUCLEOTIDE SEQUENCE [LARGE SCALE GENOMIC DNA]</scope>
    <source>
        <strain evidence="8 9">1099-18</strain>
    </source>
</reference>
<evidence type="ECO:0000256" key="6">
    <source>
        <dbReference type="SAM" id="Phobius"/>
    </source>
</evidence>
<dbReference type="RefSeq" id="XP_016590769.1">
    <property type="nucleotide sequence ID" value="XM_016734093.1"/>
</dbReference>
<dbReference type="EMBL" id="AXCR01000004">
    <property type="protein sequence ID" value="KJR88093.1"/>
    <property type="molecule type" value="Genomic_DNA"/>
</dbReference>
<evidence type="ECO:0000313" key="8">
    <source>
        <dbReference type="EMBL" id="KJR88093.1"/>
    </source>
</evidence>
<dbReference type="PANTHER" id="PTHR31310:SF10">
    <property type="entry name" value="INOSITOLPHOSPHOTRANSFERASE AUR1_IPT1 DOMAIN-CONTAINING PROTEIN"/>
    <property type="match status" value="1"/>
</dbReference>
<comment type="caution">
    <text evidence="8">The sequence shown here is derived from an EMBL/GenBank/DDBJ whole genome shotgun (WGS) entry which is preliminary data.</text>
</comment>
<dbReference type="GO" id="GO:0016020">
    <property type="term" value="C:membrane"/>
    <property type="evidence" value="ECO:0007669"/>
    <property type="project" value="UniProtKB-SubCell"/>
</dbReference>
<dbReference type="AlphaFoldDB" id="A0A0F2MEI2"/>
<keyword evidence="3 6" id="KW-1133">Transmembrane helix</keyword>
<feature type="transmembrane region" description="Helical" evidence="6">
    <location>
        <begin position="232"/>
        <end position="252"/>
    </location>
</feature>
<feature type="transmembrane region" description="Helical" evidence="6">
    <location>
        <begin position="396"/>
        <end position="414"/>
    </location>
</feature>
<feature type="compositionally biased region" description="Polar residues" evidence="5">
    <location>
        <begin position="63"/>
        <end position="103"/>
    </location>
</feature>
<evidence type="ECO:0000256" key="3">
    <source>
        <dbReference type="ARBA" id="ARBA00022989"/>
    </source>
</evidence>
<reference evidence="8 9" key="1">
    <citation type="journal article" date="2014" name="BMC Genomics">
        <title>Comparative genomics of the major fungal agents of human and animal Sporotrichosis: Sporothrix schenckii and Sporothrix brasiliensis.</title>
        <authorList>
            <person name="Teixeira M.M."/>
            <person name="de Almeida L.G."/>
            <person name="Kubitschek-Barreira P."/>
            <person name="Alves F.L."/>
            <person name="Kioshima E.S."/>
            <person name="Abadio A.K."/>
            <person name="Fernandes L."/>
            <person name="Derengowski L.S."/>
            <person name="Ferreira K.S."/>
            <person name="Souza R.C."/>
            <person name="Ruiz J.C."/>
            <person name="de Andrade N.C."/>
            <person name="Paes H.C."/>
            <person name="Nicola A.M."/>
            <person name="Albuquerque P."/>
            <person name="Gerber A.L."/>
            <person name="Martins V.P."/>
            <person name="Peconick L.D."/>
            <person name="Neto A.V."/>
            <person name="Chaucanez C.B."/>
            <person name="Silva P.A."/>
            <person name="Cunha O.L."/>
            <person name="de Oliveira F.F."/>
            <person name="dos Santos T.C."/>
            <person name="Barros A.L."/>
            <person name="Soares M.A."/>
            <person name="de Oliveira L.M."/>
            <person name="Marini M.M."/>
            <person name="Villalobos-Duno H."/>
            <person name="Cunha M.M."/>
            <person name="de Hoog S."/>
            <person name="da Silveira J.F."/>
            <person name="Henrissat B."/>
            <person name="Nino-Vega G.A."/>
            <person name="Cisalpino P.S."/>
            <person name="Mora-Montes H.M."/>
            <person name="Almeida S.R."/>
            <person name="Stajich J.E."/>
            <person name="Lopes-Bezerra L.M."/>
            <person name="Vasconcelos A.T."/>
            <person name="Felipe M.S."/>
        </authorList>
    </citation>
    <scope>NUCLEOTIDE SEQUENCE [LARGE SCALE GENOMIC DNA]</scope>
    <source>
        <strain evidence="8 9">1099-18</strain>
    </source>
</reference>
<dbReference type="PANTHER" id="PTHR31310">
    <property type="match status" value="1"/>
</dbReference>
<evidence type="ECO:0000259" key="7">
    <source>
        <dbReference type="Pfam" id="PF14378"/>
    </source>
</evidence>
<dbReference type="Pfam" id="PF14378">
    <property type="entry name" value="PAP2_3"/>
    <property type="match status" value="1"/>
</dbReference>
<feature type="transmembrane region" description="Helical" evidence="6">
    <location>
        <begin position="420"/>
        <end position="441"/>
    </location>
</feature>
<dbReference type="CDD" id="cd03386">
    <property type="entry name" value="PAP2_Aur1_like"/>
    <property type="match status" value="1"/>
</dbReference>
<name>A0A0F2MEI2_SPOSC</name>
<feature type="transmembrane region" description="Helical" evidence="6">
    <location>
        <begin position="264"/>
        <end position="282"/>
    </location>
</feature>
<dbReference type="KEGG" id="ssck:SPSK_07430"/>
<evidence type="ECO:0000313" key="9">
    <source>
        <dbReference type="Proteomes" id="UP000033710"/>
    </source>
</evidence>
<organism evidence="8 9">
    <name type="scientific">Sporothrix schenckii 1099-18</name>
    <dbReference type="NCBI Taxonomy" id="1397361"/>
    <lineage>
        <taxon>Eukaryota</taxon>
        <taxon>Fungi</taxon>
        <taxon>Dikarya</taxon>
        <taxon>Ascomycota</taxon>
        <taxon>Pezizomycotina</taxon>
        <taxon>Sordariomycetes</taxon>
        <taxon>Sordariomycetidae</taxon>
        <taxon>Ophiostomatales</taxon>
        <taxon>Ophiostomataceae</taxon>
        <taxon>Sporothrix</taxon>
    </lineage>
</organism>
<proteinExistence type="predicted"/>
<dbReference type="InterPro" id="IPR052185">
    <property type="entry name" value="IPC_Synthase-Related"/>
</dbReference>
<gene>
    <name evidence="8" type="ORF">SPSK_07430</name>
</gene>
<dbReference type="Proteomes" id="UP000033710">
    <property type="component" value="Unassembled WGS sequence"/>
</dbReference>
<keyword evidence="2 6" id="KW-0812">Transmembrane</keyword>
<dbReference type="VEuPathDB" id="FungiDB:SPSK_07430"/>
<accession>A0A0F2MEI2</accession>
<comment type="subcellular location">
    <subcellularLocation>
        <location evidence="1">Membrane</location>
        <topology evidence="1">Multi-pass membrane protein</topology>
    </subcellularLocation>
</comment>